<dbReference type="Pfam" id="PF23562">
    <property type="entry name" value="AMP-binding_C_3"/>
    <property type="match status" value="1"/>
</dbReference>
<evidence type="ECO:0000313" key="4">
    <source>
        <dbReference type="EMBL" id="SVA38267.1"/>
    </source>
</evidence>
<dbReference type="PROSITE" id="PS00455">
    <property type="entry name" value="AMP_BINDING"/>
    <property type="match status" value="1"/>
</dbReference>
<dbReference type="GO" id="GO:0005524">
    <property type="term" value="F:ATP binding"/>
    <property type="evidence" value="ECO:0007669"/>
    <property type="project" value="UniProtKB-KW"/>
</dbReference>
<proteinExistence type="predicted"/>
<dbReference type="SUPFAM" id="SSF56801">
    <property type="entry name" value="Acetyl-CoA synthetase-like"/>
    <property type="match status" value="1"/>
</dbReference>
<name>A0A381VF33_9ZZZZ</name>
<dbReference type="InterPro" id="IPR020845">
    <property type="entry name" value="AMP-binding_CS"/>
</dbReference>
<dbReference type="InterPro" id="IPR000873">
    <property type="entry name" value="AMP-dep_synth/lig_dom"/>
</dbReference>
<dbReference type="GO" id="GO:0016020">
    <property type="term" value="C:membrane"/>
    <property type="evidence" value="ECO:0007669"/>
    <property type="project" value="TreeGrafter"/>
</dbReference>
<feature type="domain" description="AMP-dependent synthetase/ligase" evidence="3">
    <location>
        <begin position="6"/>
        <end position="419"/>
    </location>
</feature>
<dbReference type="Gene3D" id="3.40.50.12780">
    <property type="entry name" value="N-terminal domain of ligase-like"/>
    <property type="match status" value="1"/>
</dbReference>
<dbReference type="PANTHER" id="PTHR43272:SF33">
    <property type="entry name" value="AMP-BINDING DOMAIN-CONTAINING PROTEIN-RELATED"/>
    <property type="match status" value="1"/>
</dbReference>
<accession>A0A381VF33</accession>
<keyword evidence="2" id="KW-0067">ATP-binding</keyword>
<organism evidence="4">
    <name type="scientific">marine metagenome</name>
    <dbReference type="NCBI Taxonomy" id="408172"/>
    <lineage>
        <taxon>unclassified sequences</taxon>
        <taxon>metagenomes</taxon>
        <taxon>ecological metagenomes</taxon>
    </lineage>
</organism>
<protein>
    <recommendedName>
        <fullName evidence="3">AMP-dependent synthetase/ligase domain-containing protein</fullName>
    </recommendedName>
</protein>
<evidence type="ECO:0000256" key="1">
    <source>
        <dbReference type="ARBA" id="ARBA00022741"/>
    </source>
</evidence>
<keyword evidence="1" id="KW-0547">Nucleotide-binding</keyword>
<dbReference type="EMBL" id="UINC01008507">
    <property type="protein sequence ID" value="SVA38267.1"/>
    <property type="molecule type" value="Genomic_DNA"/>
</dbReference>
<evidence type="ECO:0000256" key="2">
    <source>
        <dbReference type="ARBA" id="ARBA00022840"/>
    </source>
</evidence>
<dbReference type="AlphaFoldDB" id="A0A381VF33"/>
<reference evidence="4" key="1">
    <citation type="submission" date="2018-05" db="EMBL/GenBank/DDBJ databases">
        <authorList>
            <person name="Lanie J.A."/>
            <person name="Ng W.-L."/>
            <person name="Kazmierczak K.M."/>
            <person name="Andrzejewski T.M."/>
            <person name="Davidsen T.M."/>
            <person name="Wayne K.J."/>
            <person name="Tettelin H."/>
            <person name="Glass J.I."/>
            <person name="Rusch D."/>
            <person name="Podicherti R."/>
            <person name="Tsui H.-C.T."/>
            <person name="Winkler M.E."/>
        </authorList>
    </citation>
    <scope>NUCLEOTIDE SEQUENCE</scope>
</reference>
<gene>
    <name evidence="4" type="ORF">METZ01_LOCUS91121</name>
</gene>
<sequence>MLLKHSQNSADSPAFREKYLGIWQTYSWRESAAQVRVLACGFAAMGLKRGDTIAIIGDNRPQLYWVFFAAQSIGAVPVPMYQDGVAEELQYVLDHAGVRFAVVENQEQTDKLLSIKERCPQLEAIIYKDLKGMRTYNEPSVHNYTDVQERGRTYDQENTNFFERELAASGPDDVAGIFYTSGTTGNPKGVQLTFSNLLVSADRFNHQEVLHGDERQVNYAPMAWVGDHFFLALALSAGYSTNCPESRETLLTDVKEIGPTIFFGAPALWEGLLTTITIRMEDASRFKRGLFRYFMEVAKRAGTDLLDGRPVNLSDRVRYWLGEVFIYGPLKNNLGLNHTRLAVTGGAPLGEDTFSFYRSIGINLKQLYAQTECSAYATMQRNGDARQDTVGPPCEGCEIRIADSGEVLVKSPGNFAGYFKNPEATRETLTEDGWLRTGDAGIMTDDGHLKVIDRANDVGALNDGTLFAPQYIENKLKFFPYIREAVALGNARDYVTVFINIDLEAVGNYAERIGLGYSGYSDLTQRDEVYDLIRQNVEEVNQDLTRDSNLASSRIRRFIVLHKELDADDGELTRTRKVRRGFVGEKYRKLIDALYSDQQHVEVESEVTFEDGSKGSISADLKIYSLKEAGPATGSLGAAS</sequence>
<dbReference type="GO" id="GO:0004467">
    <property type="term" value="F:long-chain fatty acid-CoA ligase activity"/>
    <property type="evidence" value="ECO:0007669"/>
    <property type="project" value="TreeGrafter"/>
</dbReference>
<dbReference type="PANTHER" id="PTHR43272">
    <property type="entry name" value="LONG-CHAIN-FATTY-ACID--COA LIGASE"/>
    <property type="match status" value="1"/>
</dbReference>
<dbReference type="InterPro" id="IPR042099">
    <property type="entry name" value="ANL_N_sf"/>
</dbReference>
<evidence type="ECO:0000259" key="3">
    <source>
        <dbReference type="Pfam" id="PF00501"/>
    </source>
</evidence>
<dbReference type="Pfam" id="PF00501">
    <property type="entry name" value="AMP-binding"/>
    <property type="match status" value="1"/>
</dbReference>